<dbReference type="EMBL" id="FQUU01000007">
    <property type="protein sequence ID" value="SHF18778.1"/>
    <property type="molecule type" value="Genomic_DNA"/>
</dbReference>
<dbReference type="CDD" id="cd08556">
    <property type="entry name" value="GDPD"/>
    <property type="match status" value="1"/>
</dbReference>
<name>A0A1M4ZLC9_9BACT</name>
<dbReference type="OrthoDB" id="384721at2"/>
<reference evidence="2 3" key="1">
    <citation type="submission" date="2016-11" db="EMBL/GenBank/DDBJ databases">
        <authorList>
            <person name="Jaros S."/>
            <person name="Januszkiewicz K."/>
            <person name="Wedrychowicz H."/>
        </authorList>
    </citation>
    <scope>NUCLEOTIDE SEQUENCE [LARGE SCALE GENOMIC DNA]</scope>
    <source>
        <strain evidence="2 3">DSM 18119</strain>
    </source>
</reference>
<accession>A0A1M4ZLC9</accession>
<dbReference type="SUPFAM" id="SSF51695">
    <property type="entry name" value="PLC-like phosphodiesterases"/>
    <property type="match status" value="1"/>
</dbReference>
<dbReference type="GO" id="GO:0006629">
    <property type="term" value="P:lipid metabolic process"/>
    <property type="evidence" value="ECO:0007669"/>
    <property type="project" value="InterPro"/>
</dbReference>
<dbReference type="PROSITE" id="PS51704">
    <property type="entry name" value="GP_PDE"/>
    <property type="match status" value="1"/>
</dbReference>
<dbReference type="GO" id="GO:0008081">
    <property type="term" value="F:phosphoric diester hydrolase activity"/>
    <property type="evidence" value="ECO:0007669"/>
    <property type="project" value="InterPro"/>
</dbReference>
<evidence type="ECO:0000313" key="2">
    <source>
        <dbReference type="EMBL" id="SHF18778.1"/>
    </source>
</evidence>
<dbReference type="AlphaFoldDB" id="A0A1M4ZLC9"/>
<dbReference type="PANTHER" id="PTHR46211:SF1">
    <property type="entry name" value="GLYCEROPHOSPHODIESTER PHOSPHODIESTERASE, CYTOPLASMIC"/>
    <property type="match status" value="1"/>
</dbReference>
<dbReference type="Gene3D" id="3.20.20.190">
    <property type="entry name" value="Phosphatidylinositol (PI) phosphodiesterase"/>
    <property type="match status" value="1"/>
</dbReference>
<evidence type="ECO:0000313" key="3">
    <source>
        <dbReference type="Proteomes" id="UP000184048"/>
    </source>
</evidence>
<gene>
    <name evidence="2" type="ORF">SAMN02745131_01986</name>
</gene>
<feature type="domain" description="GP-PDE" evidence="1">
    <location>
        <begin position="170"/>
        <end position="410"/>
    </location>
</feature>
<dbReference type="Proteomes" id="UP000184048">
    <property type="component" value="Unassembled WGS sequence"/>
</dbReference>
<keyword evidence="3" id="KW-1185">Reference proteome</keyword>
<organism evidence="2 3">
    <name type="scientific">Flavisolibacter ginsengisoli DSM 18119</name>
    <dbReference type="NCBI Taxonomy" id="1121884"/>
    <lineage>
        <taxon>Bacteria</taxon>
        <taxon>Pseudomonadati</taxon>
        <taxon>Bacteroidota</taxon>
        <taxon>Chitinophagia</taxon>
        <taxon>Chitinophagales</taxon>
        <taxon>Chitinophagaceae</taxon>
        <taxon>Flavisolibacter</taxon>
    </lineage>
</organism>
<evidence type="ECO:0000259" key="1">
    <source>
        <dbReference type="PROSITE" id="PS51704"/>
    </source>
</evidence>
<dbReference type="STRING" id="1121884.SAMN02745131_01986"/>
<dbReference type="InterPro" id="IPR017946">
    <property type="entry name" value="PLC-like_Pdiesterase_TIM-brl"/>
</dbReference>
<dbReference type="Pfam" id="PF03009">
    <property type="entry name" value="GDPD"/>
    <property type="match status" value="1"/>
</dbReference>
<dbReference type="InterPro" id="IPR030395">
    <property type="entry name" value="GP_PDE_dom"/>
</dbReference>
<protein>
    <submittedName>
        <fullName evidence="2">Glycerophosphoryl diester phosphodiesterase</fullName>
    </submittedName>
</protein>
<sequence>MIQVVVIIAGFILYVTYKTRKTKVPHTDWQRFRRKGAVPLDSVACNELQGVYTVTEGKEIFGNCCIVKWTYTIEKEGPVNHLSFFGGKEGAFIICEGRLDGNDILLKGAWRQLTASDTGTVQLVIRSSTLHEAGPKKGLSIEGYYGKKEEPPRESLRFTYDQPIPEKKPLDILAHRGGARNVDFLSTSENSLEMMKMAARLGANGIEIDVRLTKDKVPVIIHDSFLSIHTFNNLLYDGLISNHTLAELKAKELRKGGHIPTLQEALHTVLYNTPLEIVWLDIKKECDLGEIRALQMEYMQKANEAGRKLTIYIGIPDKTILGCFRALEDHLQLPSLTELEPEVAEAINANAWAPQYTGGFQAEEVQLMQTQGRKAYVWSLDDAAMIHLYVKQGGFDGIVTNAPPVAFHTYYMPEGINVTANE</sequence>
<proteinExistence type="predicted"/>
<dbReference type="PANTHER" id="PTHR46211">
    <property type="entry name" value="GLYCEROPHOSPHORYL DIESTER PHOSPHODIESTERASE"/>
    <property type="match status" value="1"/>
</dbReference>
<dbReference type="RefSeq" id="WP_072835184.1">
    <property type="nucleotide sequence ID" value="NZ_FQUU01000007.1"/>
</dbReference>